<keyword evidence="4 8" id="KW-1133">Transmembrane helix</keyword>
<dbReference type="InterPro" id="IPR003961">
    <property type="entry name" value="FN3_dom"/>
</dbReference>
<dbReference type="OrthoDB" id="9826641at2759"/>
<dbReference type="InterPro" id="IPR015321">
    <property type="entry name" value="TypeI_recpt_CBD"/>
</dbReference>
<keyword evidence="11" id="KW-1185">Reference proteome</keyword>
<dbReference type="PANTHER" id="PTHR23037:SF45">
    <property type="entry name" value="INTERLEUKIN 13 RECEPTOR SUBUNIT ALPHA 2"/>
    <property type="match status" value="1"/>
</dbReference>
<dbReference type="GO" id="GO:0004896">
    <property type="term" value="F:cytokine receptor activity"/>
    <property type="evidence" value="ECO:0007669"/>
    <property type="project" value="TreeGrafter"/>
</dbReference>
<keyword evidence="5 8" id="KW-0472">Membrane</keyword>
<dbReference type="Gene3D" id="2.60.40.10">
    <property type="entry name" value="Immunoglobulins"/>
    <property type="match status" value="3"/>
</dbReference>
<dbReference type="PROSITE" id="PS50853">
    <property type="entry name" value="FN3"/>
    <property type="match status" value="1"/>
</dbReference>
<dbReference type="AlphaFoldDB" id="A0A6P7JIE2"/>
<evidence type="ECO:0000313" key="11">
    <source>
        <dbReference type="Proteomes" id="UP000515145"/>
    </source>
</evidence>
<feature type="domain" description="Fibronectin type-III" evidence="10">
    <location>
        <begin position="232"/>
        <end position="324"/>
    </location>
</feature>
<evidence type="ECO:0000256" key="6">
    <source>
        <dbReference type="ARBA" id="ARBA00023170"/>
    </source>
</evidence>
<evidence type="ECO:0000256" key="7">
    <source>
        <dbReference type="ARBA" id="ARBA00023180"/>
    </source>
</evidence>
<dbReference type="Proteomes" id="UP000515145">
    <property type="component" value="Chromosome 14"/>
</dbReference>
<dbReference type="GeneID" id="114445703"/>
<organism evidence="11 12">
    <name type="scientific">Parambassis ranga</name>
    <name type="common">Indian glassy fish</name>
    <dbReference type="NCBI Taxonomy" id="210632"/>
    <lineage>
        <taxon>Eukaryota</taxon>
        <taxon>Metazoa</taxon>
        <taxon>Chordata</taxon>
        <taxon>Craniata</taxon>
        <taxon>Vertebrata</taxon>
        <taxon>Euteleostomi</taxon>
        <taxon>Actinopterygii</taxon>
        <taxon>Neopterygii</taxon>
        <taxon>Teleostei</taxon>
        <taxon>Neoteleostei</taxon>
        <taxon>Acanthomorphata</taxon>
        <taxon>Ovalentaria</taxon>
        <taxon>Ambassidae</taxon>
        <taxon>Parambassis</taxon>
    </lineage>
</organism>
<proteinExistence type="predicted"/>
<evidence type="ECO:0000256" key="5">
    <source>
        <dbReference type="ARBA" id="ARBA00023136"/>
    </source>
</evidence>
<evidence type="ECO:0000256" key="2">
    <source>
        <dbReference type="ARBA" id="ARBA00022692"/>
    </source>
</evidence>
<keyword evidence="3 9" id="KW-0732">Signal</keyword>
<evidence type="ECO:0000313" key="12">
    <source>
        <dbReference type="RefSeq" id="XP_028276642.1"/>
    </source>
</evidence>
<accession>A0A6P7JIE2</accession>
<keyword evidence="2 8" id="KW-0812">Transmembrane</keyword>
<dbReference type="InterPro" id="IPR013783">
    <property type="entry name" value="Ig-like_fold"/>
</dbReference>
<reference evidence="12" key="1">
    <citation type="submission" date="2025-08" db="UniProtKB">
        <authorList>
            <consortium name="RefSeq"/>
        </authorList>
    </citation>
    <scope>IDENTIFICATION</scope>
</reference>
<evidence type="ECO:0000256" key="1">
    <source>
        <dbReference type="ARBA" id="ARBA00004479"/>
    </source>
</evidence>
<keyword evidence="7" id="KW-0325">Glycoprotein</keyword>
<feature type="transmembrane region" description="Helical" evidence="8">
    <location>
        <begin position="338"/>
        <end position="360"/>
    </location>
</feature>
<evidence type="ECO:0000256" key="9">
    <source>
        <dbReference type="SAM" id="SignalP"/>
    </source>
</evidence>
<dbReference type="Pfam" id="PF09240">
    <property type="entry name" value="IL6Ra-bind"/>
    <property type="match status" value="1"/>
</dbReference>
<dbReference type="RefSeq" id="XP_028276642.1">
    <property type="nucleotide sequence ID" value="XM_028420841.1"/>
</dbReference>
<dbReference type="GO" id="GO:0009897">
    <property type="term" value="C:external side of plasma membrane"/>
    <property type="evidence" value="ECO:0007669"/>
    <property type="project" value="TreeGrafter"/>
</dbReference>
<dbReference type="InParanoid" id="A0A6P7JIE2"/>
<dbReference type="CTD" id="3598"/>
<name>A0A6P7JIE2_9TELE</name>
<evidence type="ECO:0000256" key="4">
    <source>
        <dbReference type="ARBA" id="ARBA00022989"/>
    </source>
</evidence>
<feature type="signal peptide" evidence="9">
    <location>
        <begin position="1"/>
        <end position="25"/>
    </location>
</feature>
<evidence type="ECO:0000259" key="10">
    <source>
        <dbReference type="PROSITE" id="PS50853"/>
    </source>
</evidence>
<feature type="chain" id="PRO_5028340322" evidence="9">
    <location>
        <begin position="26"/>
        <end position="390"/>
    </location>
</feature>
<dbReference type="PANTHER" id="PTHR23037">
    <property type="entry name" value="CYTOKINE RECEPTOR"/>
    <property type="match status" value="1"/>
</dbReference>
<dbReference type="SUPFAM" id="SSF49265">
    <property type="entry name" value="Fibronectin type III"/>
    <property type="match status" value="3"/>
</dbReference>
<dbReference type="InterPro" id="IPR036116">
    <property type="entry name" value="FN3_sf"/>
</dbReference>
<evidence type="ECO:0000256" key="3">
    <source>
        <dbReference type="ARBA" id="ARBA00022729"/>
    </source>
</evidence>
<keyword evidence="6 12" id="KW-0675">Receptor</keyword>
<comment type="subcellular location">
    <subcellularLocation>
        <location evidence="1">Membrane</location>
        <topology evidence="1">Single-pass type I membrane protein</topology>
    </subcellularLocation>
</comment>
<sequence>MAFKSWLNHSATVMLFLICWGDCNGLTVDPPADLSVFDNGRLGYLDITWSPPSSLRYRTDCTTVYQLEYFNTYRGSWSTLRTGRRTYSAQFDLMKDIRVRVYTLLSGSCTNNSLLMSNYTEWIQKPPSTGVTGTEVHNFTCVYHNMEYVECKWRKDPKTLASAKLNLYFWHSGLDQAVECPQYIVSDGVRSGCYFTGKSLPEFTNINFCVNGSSQKPLFTLLQIQNHVKPAAADNLYVQICSDMQLEVHWESPGRVPIHCLEWEVEHIIDGKTPLIYTSDKTRVTLPSITTKERSCFRVRSKLHKYCADTGFWSEWSHPTCDPEIEVAPKADQDVVPVYVYVAIAIVAIMVLSLCVGAVFRLKKPRQEEKLGSLLTTLFTRHTSVTATDI</sequence>
<evidence type="ECO:0000256" key="8">
    <source>
        <dbReference type="SAM" id="Phobius"/>
    </source>
</evidence>
<protein>
    <submittedName>
        <fullName evidence="12">Interleukin-13 receptor subunit alpha-2 isoform X1</fullName>
    </submittedName>
</protein>
<gene>
    <name evidence="12" type="primary">il13ra2</name>
</gene>